<evidence type="ECO:0000259" key="2">
    <source>
        <dbReference type="Pfam" id="PF24032"/>
    </source>
</evidence>
<protein>
    <submittedName>
        <fullName evidence="3">CHAP domain-containing protein</fullName>
    </submittedName>
</protein>
<sequence>MAQEYADEHRLIRYRGGQARDITAFAGNLQAVDELNALSVELSFDVITAPWDGYVEKNLVTPGDKLRLVNHDRTVFAGQVERVGLDGSATAYDRGWYLNKSTIILQASGIAADEAIRRACAKAGVGVAEVCSLPAKVTQVWTGDTPADIISEILEACAAETGRQYQYFVSDEGLTVRELPTAAVKAYHKPADNLAAFDITWALGQVSGEDSIAELRNAVVIAAEQDGRAYIGAQASNGASVERFGFLQHVETVTGDPGDARLRQIAGNLLARLDRVGRTRTISEIWGCDEVTSGVVLDFNSPAFGVSGRNRVTRVTHHYGGAGHTMELELEALDEPRAAGTTDTVSVYGLPDDIGSAGGADGVTVGGGDGSAAAFVSAAQGEVGYREGAGNRNKYGQWAGMDGVAWCVIFVCWCAAQAGAPIPTGYSYVGDMSSYFQSRGMYRTVASGYIPKAGDLMIQGDRHIGIVRSASRAGVQTVEGNYSDSVANVTRYYSEISGFCTPWG</sequence>
<evidence type="ECO:0000259" key="1">
    <source>
        <dbReference type="Pfam" id="PF05257"/>
    </source>
</evidence>
<feature type="domain" description="YqbQ/XkdQ" evidence="2">
    <location>
        <begin position="41"/>
        <end position="331"/>
    </location>
</feature>
<reference evidence="3 4" key="1">
    <citation type="journal article" date="2021" name="ISME Commun">
        <title>Automated analysis of genomic sequences facilitates high-throughput and comprehensive description of bacteria.</title>
        <authorList>
            <person name="Hitch T.C.A."/>
        </authorList>
    </citation>
    <scope>NUCLEOTIDE SEQUENCE [LARGE SCALE GENOMIC DNA]</scope>
    <source>
        <strain evidence="3 4">Sanger_34</strain>
    </source>
</reference>
<dbReference type="SUPFAM" id="SSF69279">
    <property type="entry name" value="Phage tail proteins"/>
    <property type="match status" value="1"/>
</dbReference>
<dbReference type="Proteomes" id="UP001652397">
    <property type="component" value="Unassembled WGS sequence"/>
</dbReference>
<evidence type="ECO:0000313" key="3">
    <source>
        <dbReference type="EMBL" id="MCU6788607.1"/>
    </source>
</evidence>
<dbReference type="EMBL" id="JAOQJE010000004">
    <property type="protein sequence ID" value="MCU6788607.1"/>
    <property type="molecule type" value="Genomic_DNA"/>
</dbReference>
<dbReference type="Pfam" id="PF24032">
    <property type="entry name" value="YQBQ"/>
    <property type="match status" value="1"/>
</dbReference>
<feature type="domain" description="Peptidase C51" evidence="1">
    <location>
        <begin position="402"/>
        <end position="481"/>
    </location>
</feature>
<organism evidence="3 4">
    <name type="scientific">Agathobaculum ammoniilyticum</name>
    <dbReference type="NCBI Taxonomy" id="2981778"/>
    <lineage>
        <taxon>Bacteria</taxon>
        <taxon>Bacillati</taxon>
        <taxon>Bacillota</taxon>
        <taxon>Clostridia</taxon>
        <taxon>Eubacteriales</taxon>
        <taxon>Butyricicoccaceae</taxon>
        <taxon>Agathobaculum</taxon>
    </lineage>
</organism>
<keyword evidence="4" id="KW-1185">Reference proteome</keyword>
<dbReference type="Pfam" id="PF05257">
    <property type="entry name" value="CHAP"/>
    <property type="match status" value="1"/>
</dbReference>
<accession>A0ABT2U3P1</accession>
<proteinExistence type="predicted"/>
<comment type="caution">
    <text evidence="3">The sequence shown here is derived from an EMBL/GenBank/DDBJ whole genome shotgun (WGS) entry which is preliminary data.</text>
</comment>
<evidence type="ECO:0000313" key="4">
    <source>
        <dbReference type="Proteomes" id="UP001652397"/>
    </source>
</evidence>
<dbReference type="RefSeq" id="WP_147573936.1">
    <property type="nucleotide sequence ID" value="NZ_JAOQJE010000004.1"/>
</dbReference>
<gene>
    <name evidence="3" type="ORF">OCV66_05810</name>
</gene>
<dbReference type="InterPro" id="IPR056937">
    <property type="entry name" value="YqbQ/XkdQ"/>
</dbReference>
<dbReference type="InterPro" id="IPR007921">
    <property type="entry name" value="CHAP_dom"/>
</dbReference>
<name>A0ABT2U3P1_9FIRM</name>